<comment type="caution">
    <text evidence="1">The sequence shown here is derived from an EMBL/GenBank/DDBJ whole genome shotgun (WGS) entry which is preliminary data.</text>
</comment>
<accession>A0ACB7YGY5</accession>
<keyword evidence="2" id="KW-1185">Reference proteome</keyword>
<organism evidence="1 2">
    <name type="scientific">Vaccinium darrowii</name>
    <dbReference type="NCBI Taxonomy" id="229202"/>
    <lineage>
        <taxon>Eukaryota</taxon>
        <taxon>Viridiplantae</taxon>
        <taxon>Streptophyta</taxon>
        <taxon>Embryophyta</taxon>
        <taxon>Tracheophyta</taxon>
        <taxon>Spermatophyta</taxon>
        <taxon>Magnoliopsida</taxon>
        <taxon>eudicotyledons</taxon>
        <taxon>Gunneridae</taxon>
        <taxon>Pentapetalae</taxon>
        <taxon>asterids</taxon>
        <taxon>Ericales</taxon>
        <taxon>Ericaceae</taxon>
        <taxon>Vaccinioideae</taxon>
        <taxon>Vaccinieae</taxon>
        <taxon>Vaccinium</taxon>
    </lineage>
</organism>
<reference evidence="1 2" key="1">
    <citation type="journal article" date="2021" name="Hortic Res">
        <title>High-quality reference genome and annotation aids understanding of berry development for evergreen blueberry (Vaccinium darrowii).</title>
        <authorList>
            <person name="Yu J."/>
            <person name="Hulse-Kemp A.M."/>
            <person name="Babiker E."/>
            <person name="Staton M."/>
        </authorList>
    </citation>
    <scope>NUCLEOTIDE SEQUENCE [LARGE SCALE GENOMIC DNA]</scope>
    <source>
        <strain evidence="2">cv. NJ 8807/NJ 8810</strain>
        <tissue evidence="1">Young leaf</tissue>
    </source>
</reference>
<protein>
    <submittedName>
        <fullName evidence="1">Uncharacterized protein</fullName>
    </submittedName>
</protein>
<gene>
    <name evidence="1" type="ORF">Vadar_027777</name>
</gene>
<name>A0ACB7YGY5_9ERIC</name>
<proteinExistence type="predicted"/>
<dbReference type="Proteomes" id="UP000828048">
    <property type="component" value="Chromosome 8"/>
</dbReference>
<evidence type="ECO:0000313" key="1">
    <source>
        <dbReference type="EMBL" id="KAH7852676.1"/>
    </source>
</evidence>
<dbReference type="EMBL" id="CM037158">
    <property type="protein sequence ID" value="KAH7852676.1"/>
    <property type="molecule type" value="Genomic_DNA"/>
</dbReference>
<evidence type="ECO:0000313" key="2">
    <source>
        <dbReference type="Proteomes" id="UP000828048"/>
    </source>
</evidence>
<sequence>MYLTKHDTMKLNDCCCCCAKTKRSRDDLHANSQSKRPFGSSRPESYGQSQIPGGRRKRGGGVGKQKLANNVALSYIKEVEYVFQDQRDKYDMFLDVMKDFRAQRVDTDGVIARVKELFKGHNNLILGFNTFLPEGCEIKLVEEQEDPDKKLKVEQEVPLKRTVDESISFVNKIEKRFQNNDHVYKSFLDILNMYRKKHRGVNEVYDKVVALFIDHPDLLEEFKRFLPDTPATTAAPHVPFVQHSFHQAPKDNQRQRDKILAPRTHCDSSFERNNVDEDKTMSKMQKDQRKHAEKDNMERQGSDQDYREPEHDLSRDFNMGSLYDKRKSDQKV</sequence>